<evidence type="ECO:0000256" key="1">
    <source>
        <dbReference type="SAM" id="MobiDB-lite"/>
    </source>
</evidence>
<protein>
    <submittedName>
        <fullName evidence="2">Uncharacterized protein</fullName>
    </submittedName>
</protein>
<keyword evidence="4" id="KW-1185">Reference proteome</keyword>
<evidence type="ECO:0000313" key="3">
    <source>
        <dbReference type="EMBL" id="KAL1504559.1"/>
    </source>
</evidence>
<dbReference type="Proteomes" id="UP001515480">
    <property type="component" value="Unassembled WGS sequence"/>
</dbReference>
<evidence type="ECO:0000313" key="2">
    <source>
        <dbReference type="EMBL" id="KAL1504521.1"/>
    </source>
</evidence>
<dbReference type="AlphaFoldDB" id="A0AB34ISV4"/>
<sequence length="171" mass="17538">METEEATPPRRAAAVLHALQHASPLRSPAAALEAARTGPLPPPAPSPPPPPRRASPFVGQCAVFVLCLCLYAELRSARREQSEWERRSGACVALLDEWQLELLRQAAPPFTPPFTPPASPPPTPAAAGEGDASASEGAADAADSPAPAFASALLGAVMMAAGLVGRLGPQG</sequence>
<feature type="compositionally biased region" description="Pro residues" evidence="1">
    <location>
        <begin position="109"/>
        <end position="124"/>
    </location>
</feature>
<name>A0AB34ISV4_PRYPA</name>
<evidence type="ECO:0000313" key="4">
    <source>
        <dbReference type="Proteomes" id="UP001515480"/>
    </source>
</evidence>
<gene>
    <name evidence="2" type="ORF">AB1Y20_010923</name>
    <name evidence="3" type="ORF">AB1Y20_010959</name>
</gene>
<feature type="compositionally biased region" description="Pro residues" evidence="1">
    <location>
        <begin position="39"/>
        <end position="53"/>
    </location>
</feature>
<proteinExistence type="predicted"/>
<reference evidence="2 4" key="1">
    <citation type="journal article" date="2024" name="Science">
        <title>Giant polyketide synthase enzymes in the biosynthesis of giant marine polyether toxins.</title>
        <authorList>
            <person name="Fallon T.R."/>
            <person name="Shende V.V."/>
            <person name="Wierzbicki I.H."/>
            <person name="Pendleton A.L."/>
            <person name="Watervoot N.F."/>
            <person name="Auber R.P."/>
            <person name="Gonzalez D.J."/>
            <person name="Wisecaver J.H."/>
            <person name="Moore B.S."/>
        </authorList>
    </citation>
    <scope>NUCLEOTIDE SEQUENCE [LARGE SCALE GENOMIC DNA]</scope>
    <source>
        <strain evidence="2 4">12B1</strain>
    </source>
</reference>
<feature type="compositionally biased region" description="Low complexity" evidence="1">
    <location>
        <begin position="125"/>
        <end position="142"/>
    </location>
</feature>
<accession>A0AB34ISV4</accession>
<dbReference type="EMBL" id="JBGBPQ010000020">
    <property type="protein sequence ID" value="KAL1504559.1"/>
    <property type="molecule type" value="Genomic_DNA"/>
</dbReference>
<dbReference type="EMBL" id="JBGBPQ010000020">
    <property type="protein sequence ID" value="KAL1504521.1"/>
    <property type="molecule type" value="Genomic_DNA"/>
</dbReference>
<organism evidence="2 4">
    <name type="scientific">Prymnesium parvum</name>
    <name type="common">Toxic golden alga</name>
    <dbReference type="NCBI Taxonomy" id="97485"/>
    <lineage>
        <taxon>Eukaryota</taxon>
        <taxon>Haptista</taxon>
        <taxon>Haptophyta</taxon>
        <taxon>Prymnesiophyceae</taxon>
        <taxon>Prymnesiales</taxon>
        <taxon>Prymnesiaceae</taxon>
        <taxon>Prymnesium</taxon>
    </lineage>
</organism>
<feature type="region of interest" description="Disordered" evidence="1">
    <location>
        <begin position="107"/>
        <end position="142"/>
    </location>
</feature>
<feature type="region of interest" description="Disordered" evidence="1">
    <location>
        <begin position="24"/>
        <end position="53"/>
    </location>
</feature>
<comment type="caution">
    <text evidence="2">The sequence shown here is derived from an EMBL/GenBank/DDBJ whole genome shotgun (WGS) entry which is preliminary data.</text>
</comment>